<dbReference type="PANTHER" id="PTHR24189:SF50">
    <property type="entry name" value="ANKYRIN REPEAT AND SOCS BOX PROTEIN 2"/>
    <property type="match status" value="1"/>
</dbReference>
<dbReference type="InterPro" id="IPR050745">
    <property type="entry name" value="Multifunctional_regulatory"/>
</dbReference>
<feature type="repeat" description="ANK" evidence="3">
    <location>
        <begin position="322"/>
        <end position="354"/>
    </location>
</feature>
<sequence>MASRLPSNPSIDHLRAEARKLQRADRTPLHQAQLAVARDYGFSSWPKLVHYLRDAAELSVDPGALDEDALDAADRFCSWGSLRYNETDAPPRWDAAATLLTAEPDLVDRHIWAAATAADPAALARHLTSRPALANSAGGPFGWVPLMYLCYSRVPLGRTANEVVGAADLLLDAGADPNAGYLWCGLSTPFTVLTGVFGEGEQGPRRQPRHPFAPELATLLLTRGAHPADQQTLYNRMFRTDDSHLELLFAHGLADAGPSPWELRLGEAMESRDEMWRRQVGWAAEHGFTGRLDLLARHGIDVSGVDVVAPVFPDDPNALDDEGATALHQAAWAGDLELIRRLLDAGADTTLTDRRFGSTPLAWAEHAYQTEAADLLRRHVIRPPSGRDG</sequence>
<reference evidence="4 5" key="1">
    <citation type="submission" date="2024-12" db="EMBL/GenBank/DDBJ databases">
        <title>The coexistence of Mycolicibacterium septicum and Mycolicibacterium nivoides in clinical samples.</title>
        <authorList>
            <person name="Wang C."/>
            <person name="Feng Y."/>
            <person name="Zong Z."/>
        </authorList>
    </citation>
    <scope>NUCLEOTIDE SEQUENCE [LARGE SCALE GENOMIC DNA]</scope>
    <source>
        <strain evidence="4 5">120310</strain>
    </source>
</reference>
<dbReference type="PANTHER" id="PTHR24189">
    <property type="entry name" value="MYOTROPHIN"/>
    <property type="match status" value="1"/>
</dbReference>
<evidence type="ECO:0000256" key="1">
    <source>
        <dbReference type="ARBA" id="ARBA00022737"/>
    </source>
</evidence>
<proteinExistence type="predicted"/>
<keyword evidence="2 3" id="KW-0040">ANK repeat</keyword>
<comment type="caution">
    <text evidence="4">The sequence shown here is derived from an EMBL/GenBank/DDBJ whole genome shotgun (WGS) entry which is preliminary data.</text>
</comment>
<name>A0ABW9M3Y5_9MYCO</name>
<dbReference type="InterPro" id="IPR002110">
    <property type="entry name" value="Ankyrin_rpt"/>
</dbReference>
<evidence type="ECO:0000313" key="5">
    <source>
        <dbReference type="Proteomes" id="UP001635817"/>
    </source>
</evidence>
<dbReference type="SMART" id="SM00248">
    <property type="entry name" value="ANK"/>
    <property type="match status" value="3"/>
</dbReference>
<dbReference type="SUPFAM" id="SSF48403">
    <property type="entry name" value="Ankyrin repeat"/>
    <property type="match status" value="1"/>
</dbReference>
<dbReference type="PROSITE" id="PS50088">
    <property type="entry name" value="ANK_REPEAT"/>
    <property type="match status" value="1"/>
</dbReference>
<dbReference type="Pfam" id="PF13857">
    <property type="entry name" value="Ank_5"/>
    <property type="match status" value="1"/>
</dbReference>
<keyword evidence="1" id="KW-0677">Repeat</keyword>
<evidence type="ECO:0000256" key="2">
    <source>
        <dbReference type="ARBA" id="ARBA00023043"/>
    </source>
</evidence>
<dbReference type="InterPro" id="IPR036770">
    <property type="entry name" value="Ankyrin_rpt-contain_sf"/>
</dbReference>
<evidence type="ECO:0000313" key="4">
    <source>
        <dbReference type="EMBL" id="MFN6554419.1"/>
    </source>
</evidence>
<dbReference type="PROSITE" id="PS50297">
    <property type="entry name" value="ANK_REP_REGION"/>
    <property type="match status" value="1"/>
</dbReference>
<keyword evidence="5" id="KW-1185">Reference proteome</keyword>
<protein>
    <submittedName>
        <fullName evidence="4">Ankyrin repeat domain-containing protein</fullName>
    </submittedName>
</protein>
<evidence type="ECO:0000256" key="3">
    <source>
        <dbReference type="PROSITE-ProRule" id="PRU00023"/>
    </source>
</evidence>
<accession>A0ABW9M3Y5</accession>
<dbReference type="RefSeq" id="WP_409552536.1">
    <property type="nucleotide sequence ID" value="NZ_JBKBDE010000013.1"/>
</dbReference>
<dbReference type="EMBL" id="JBKBDE010000013">
    <property type="protein sequence ID" value="MFN6554419.1"/>
    <property type="molecule type" value="Genomic_DNA"/>
</dbReference>
<dbReference type="Gene3D" id="1.25.40.20">
    <property type="entry name" value="Ankyrin repeat-containing domain"/>
    <property type="match status" value="1"/>
</dbReference>
<gene>
    <name evidence="4" type="ORF">ACK4CP_28795</name>
</gene>
<dbReference type="Proteomes" id="UP001635817">
    <property type="component" value="Unassembled WGS sequence"/>
</dbReference>
<organism evidence="4 5">
    <name type="scientific">Mycolicibacterium septicum</name>
    <dbReference type="NCBI Taxonomy" id="98668"/>
    <lineage>
        <taxon>Bacteria</taxon>
        <taxon>Bacillati</taxon>
        <taxon>Actinomycetota</taxon>
        <taxon>Actinomycetes</taxon>
        <taxon>Mycobacteriales</taxon>
        <taxon>Mycobacteriaceae</taxon>
        <taxon>Mycolicibacterium</taxon>
    </lineage>
</organism>